<evidence type="ECO:0000256" key="1">
    <source>
        <dbReference type="ARBA" id="ARBA00004651"/>
    </source>
</evidence>
<comment type="caution">
    <text evidence="7">The sequence shown here is derived from an EMBL/GenBank/DDBJ whole genome shotgun (WGS) entry which is preliminary data.</text>
</comment>
<evidence type="ECO:0000313" key="7">
    <source>
        <dbReference type="EMBL" id="MFD2411553.1"/>
    </source>
</evidence>
<feature type="transmembrane region" description="Helical" evidence="6">
    <location>
        <begin position="89"/>
        <end position="106"/>
    </location>
</feature>
<dbReference type="PANTHER" id="PTHR47089:SF1">
    <property type="entry name" value="GUANOSINE ABC TRANSPORTER PERMEASE PROTEIN NUPP"/>
    <property type="match status" value="1"/>
</dbReference>
<keyword evidence="8" id="KW-1185">Reference proteome</keyword>
<dbReference type="PANTHER" id="PTHR47089">
    <property type="entry name" value="ABC TRANSPORTER, PERMEASE PROTEIN"/>
    <property type="match status" value="1"/>
</dbReference>
<gene>
    <name evidence="7" type="ORF">ACFSX3_16815</name>
</gene>
<dbReference type="Proteomes" id="UP001597448">
    <property type="component" value="Unassembled WGS sequence"/>
</dbReference>
<dbReference type="CDD" id="cd06580">
    <property type="entry name" value="TM_PBP1_transp_TpRbsC_like"/>
    <property type="match status" value="1"/>
</dbReference>
<dbReference type="EMBL" id="JBHUKY010000028">
    <property type="protein sequence ID" value="MFD2411553.1"/>
    <property type="molecule type" value="Genomic_DNA"/>
</dbReference>
<evidence type="ECO:0000256" key="2">
    <source>
        <dbReference type="ARBA" id="ARBA00022475"/>
    </source>
</evidence>
<proteinExistence type="predicted"/>
<evidence type="ECO:0000256" key="3">
    <source>
        <dbReference type="ARBA" id="ARBA00022692"/>
    </source>
</evidence>
<feature type="transmembrane region" description="Helical" evidence="6">
    <location>
        <begin position="147"/>
        <end position="168"/>
    </location>
</feature>
<feature type="transmembrane region" description="Helical" evidence="6">
    <location>
        <begin position="112"/>
        <end position="135"/>
    </location>
</feature>
<evidence type="ECO:0000256" key="4">
    <source>
        <dbReference type="ARBA" id="ARBA00022989"/>
    </source>
</evidence>
<protein>
    <submittedName>
        <fullName evidence="7">ABC transporter permease</fullName>
    </submittedName>
</protein>
<comment type="subcellular location">
    <subcellularLocation>
        <location evidence="1">Cell membrane</location>
        <topology evidence="1">Multi-pass membrane protein</topology>
    </subcellularLocation>
</comment>
<keyword evidence="4 6" id="KW-1133">Transmembrane helix</keyword>
<keyword evidence="3 6" id="KW-0812">Transmembrane</keyword>
<accession>A0ABW5F919</accession>
<feature type="transmembrane region" description="Helical" evidence="6">
    <location>
        <begin position="323"/>
        <end position="345"/>
    </location>
</feature>
<dbReference type="RefSeq" id="WP_209991562.1">
    <property type="nucleotide sequence ID" value="NZ_JBHSVQ010000001.1"/>
</dbReference>
<feature type="transmembrane region" description="Helical" evidence="6">
    <location>
        <begin position="283"/>
        <end position="303"/>
    </location>
</feature>
<organism evidence="7 8">
    <name type="scientific">Paenibacillus rhizoplanae</name>
    <dbReference type="NCBI Taxonomy" id="1917181"/>
    <lineage>
        <taxon>Bacteria</taxon>
        <taxon>Bacillati</taxon>
        <taxon>Bacillota</taxon>
        <taxon>Bacilli</taxon>
        <taxon>Bacillales</taxon>
        <taxon>Paenibacillaceae</taxon>
        <taxon>Paenibacillus</taxon>
    </lineage>
</organism>
<keyword evidence="2" id="KW-1003">Cell membrane</keyword>
<evidence type="ECO:0000256" key="5">
    <source>
        <dbReference type="ARBA" id="ARBA00023136"/>
    </source>
</evidence>
<reference evidence="8" key="1">
    <citation type="journal article" date="2019" name="Int. J. Syst. Evol. Microbiol.">
        <title>The Global Catalogue of Microorganisms (GCM) 10K type strain sequencing project: providing services to taxonomists for standard genome sequencing and annotation.</title>
        <authorList>
            <consortium name="The Broad Institute Genomics Platform"/>
            <consortium name="The Broad Institute Genome Sequencing Center for Infectious Disease"/>
            <person name="Wu L."/>
            <person name="Ma J."/>
        </authorList>
    </citation>
    <scope>NUCLEOTIDE SEQUENCE [LARGE SCALE GENOMIC DNA]</scope>
    <source>
        <strain evidence="8">CCM 8725</strain>
    </source>
</reference>
<name>A0ABW5F919_9BACL</name>
<sequence>MSKLRKIFATDTYIIPLVAILLGFLVGAIVMLIGGYDPIAAYSALFQRVFGSSYDFGEAIREMTPLMLTGLAVAFAFRSGMFNIGADGQVMIGMTAASVVGIKLGGVLPTFLLVPLAVIAAALCGGLWAGIAGYLKAKRGINEVITTIMLNWIALFLSNYIVRTFLLLEGQNRSEDNPASLSMTFLFSTFDNARLHWGTVIALAAATFFYIYLWKTKQGYEMRAVGLNPHAAEYAGMNVGRNVVKAMFISGVFAGLAGAGEVLGVFHYQSVFAASPGYGFDGIAVALLGLTHPLGVILAAILYGTLTYGSAGMSFGADVPPELIRIVIGSIIFFIAAQGIVRWVLKPFYFKRKKEKVL</sequence>
<evidence type="ECO:0000313" key="8">
    <source>
        <dbReference type="Proteomes" id="UP001597448"/>
    </source>
</evidence>
<feature type="transmembrane region" description="Helical" evidence="6">
    <location>
        <begin position="195"/>
        <end position="213"/>
    </location>
</feature>
<evidence type="ECO:0000256" key="6">
    <source>
        <dbReference type="SAM" id="Phobius"/>
    </source>
</evidence>
<dbReference type="InterPro" id="IPR001851">
    <property type="entry name" value="ABC_transp_permease"/>
</dbReference>
<keyword evidence="5 6" id="KW-0472">Membrane</keyword>
<dbReference type="Pfam" id="PF02653">
    <property type="entry name" value="BPD_transp_2"/>
    <property type="match status" value="1"/>
</dbReference>
<feature type="transmembrane region" description="Helical" evidence="6">
    <location>
        <begin position="56"/>
        <end position="77"/>
    </location>
</feature>
<feature type="transmembrane region" description="Helical" evidence="6">
    <location>
        <begin position="12"/>
        <end position="36"/>
    </location>
</feature>